<keyword evidence="3" id="KW-0342">GTP-binding</keyword>
<feature type="domain" description="Tr-type G" evidence="4">
    <location>
        <begin position="16"/>
        <end position="103"/>
    </location>
</feature>
<dbReference type="AlphaFoldDB" id="T1A9Y3"/>
<dbReference type="SUPFAM" id="SSF52540">
    <property type="entry name" value="P-loop containing nucleoside triphosphate hydrolases"/>
    <property type="match status" value="1"/>
</dbReference>
<keyword evidence="1" id="KW-0547">Nucleotide-binding</keyword>
<organism evidence="5">
    <name type="scientific">mine drainage metagenome</name>
    <dbReference type="NCBI Taxonomy" id="410659"/>
    <lineage>
        <taxon>unclassified sequences</taxon>
        <taxon>metagenomes</taxon>
        <taxon>ecological metagenomes</taxon>
    </lineage>
</organism>
<comment type="caution">
    <text evidence="5">The sequence shown here is derived from an EMBL/GenBank/DDBJ whole genome shotgun (WGS) entry which is preliminary data.</text>
</comment>
<evidence type="ECO:0000256" key="3">
    <source>
        <dbReference type="ARBA" id="ARBA00023134"/>
    </source>
</evidence>
<evidence type="ECO:0000313" key="5">
    <source>
        <dbReference type="EMBL" id="EQD37734.1"/>
    </source>
</evidence>
<name>T1A9Y3_9ZZZZ</name>
<accession>T1A9Y3</accession>
<dbReference type="Pfam" id="PF00009">
    <property type="entry name" value="GTP_EFTU"/>
    <property type="match status" value="1"/>
</dbReference>
<dbReference type="PANTHER" id="PTHR43261">
    <property type="entry name" value="TRANSLATION ELONGATION FACTOR G-RELATED"/>
    <property type="match status" value="1"/>
</dbReference>
<dbReference type="InterPro" id="IPR027417">
    <property type="entry name" value="P-loop_NTPase"/>
</dbReference>
<evidence type="ECO:0000256" key="2">
    <source>
        <dbReference type="ARBA" id="ARBA00022917"/>
    </source>
</evidence>
<dbReference type="PANTHER" id="PTHR43261:SF1">
    <property type="entry name" value="RIBOSOME-RELEASING FACTOR 2, MITOCHONDRIAL"/>
    <property type="match status" value="1"/>
</dbReference>
<dbReference type="InterPro" id="IPR000795">
    <property type="entry name" value="T_Tr_GTP-bd_dom"/>
</dbReference>
<feature type="non-terminal residue" evidence="5">
    <location>
        <position position="103"/>
    </location>
</feature>
<reference evidence="5" key="1">
    <citation type="submission" date="2013-08" db="EMBL/GenBank/DDBJ databases">
        <authorList>
            <person name="Mendez C."/>
            <person name="Richter M."/>
            <person name="Ferrer M."/>
            <person name="Sanchez J."/>
        </authorList>
    </citation>
    <scope>NUCLEOTIDE SEQUENCE</scope>
</reference>
<dbReference type="GO" id="GO:0032790">
    <property type="term" value="P:ribosome disassembly"/>
    <property type="evidence" value="ECO:0007669"/>
    <property type="project" value="TreeGrafter"/>
</dbReference>
<dbReference type="NCBIfam" id="TIGR00231">
    <property type="entry name" value="small_GTP"/>
    <property type="match status" value="1"/>
</dbReference>
<keyword evidence="2" id="KW-0648">Protein biosynthesis</keyword>
<gene>
    <name evidence="5" type="ORF">B1A_17427</name>
</gene>
<dbReference type="GO" id="GO:0006412">
    <property type="term" value="P:translation"/>
    <property type="evidence" value="ECO:0007669"/>
    <property type="project" value="UniProtKB-KW"/>
</dbReference>
<sequence length="103" mass="11560">MREVPISIRRKVPVREDLRNIAIIAHVDHGKTTLVDSMLKQSGVFRDNQEVQDRVLDSGDLEREKGITILAKNIAINWHGLRVNIVDTPGHADFGGEVERGLL</sequence>
<evidence type="ECO:0000259" key="4">
    <source>
        <dbReference type="PROSITE" id="PS51722"/>
    </source>
</evidence>
<dbReference type="PROSITE" id="PS00301">
    <property type="entry name" value="G_TR_1"/>
    <property type="match status" value="1"/>
</dbReference>
<dbReference type="InterPro" id="IPR005225">
    <property type="entry name" value="Small_GTP-bd"/>
</dbReference>
<evidence type="ECO:0000256" key="1">
    <source>
        <dbReference type="ARBA" id="ARBA00022741"/>
    </source>
</evidence>
<dbReference type="PRINTS" id="PR00315">
    <property type="entry name" value="ELONGATNFCT"/>
</dbReference>
<dbReference type="PROSITE" id="PS51722">
    <property type="entry name" value="G_TR_2"/>
    <property type="match status" value="1"/>
</dbReference>
<dbReference type="GO" id="GO:0005525">
    <property type="term" value="F:GTP binding"/>
    <property type="evidence" value="ECO:0007669"/>
    <property type="project" value="UniProtKB-KW"/>
</dbReference>
<proteinExistence type="predicted"/>
<dbReference type="GO" id="GO:0003924">
    <property type="term" value="F:GTPase activity"/>
    <property type="evidence" value="ECO:0007669"/>
    <property type="project" value="InterPro"/>
</dbReference>
<reference evidence="5" key="2">
    <citation type="journal article" date="2014" name="ISME J.">
        <title>Microbial stratification in low pH oxic and suboxic macroscopic growths along an acid mine drainage.</title>
        <authorList>
            <person name="Mendez-Garcia C."/>
            <person name="Mesa V."/>
            <person name="Sprenger R.R."/>
            <person name="Richter M."/>
            <person name="Diez M.S."/>
            <person name="Solano J."/>
            <person name="Bargiela R."/>
            <person name="Golyshina O.V."/>
            <person name="Manteca A."/>
            <person name="Ramos J.L."/>
            <person name="Gallego J.R."/>
            <person name="Llorente I."/>
            <person name="Martins Dos Santos V.A."/>
            <person name="Jensen O.N."/>
            <person name="Pelaez A.I."/>
            <person name="Sanchez J."/>
            <person name="Ferrer M."/>
        </authorList>
    </citation>
    <scope>NUCLEOTIDE SEQUENCE</scope>
</reference>
<dbReference type="EMBL" id="AUZX01012815">
    <property type="protein sequence ID" value="EQD37734.1"/>
    <property type="molecule type" value="Genomic_DNA"/>
</dbReference>
<protein>
    <submittedName>
        <fullName evidence="5">Protein synthesis factor, GTP-binding domain protein</fullName>
    </submittedName>
</protein>
<dbReference type="Gene3D" id="3.40.50.300">
    <property type="entry name" value="P-loop containing nucleotide triphosphate hydrolases"/>
    <property type="match status" value="1"/>
</dbReference>
<dbReference type="InterPro" id="IPR031157">
    <property type="entry name" value="G_TR_CS"/>
</dbReference>